<keyword evidence="1" id="KW-0472">Membrane</keyword>
<feature type="transmembrane region" description="Helical" evidence="1">
    <location>
        <begin position="246"/>
        <end position="266"/>
    </location>
</feature>
<reference evidence="2 3" key="1">
    <citation type="submission" date="2017-11" db="EMBL/GenBank/DDBJ databases">
        <title>Comparative genomics of Botrytis spp.</title>
        <authorList>
            <person name="Valero-Jimenez C.A."/>
            <person name="Tapia P."/>
            <person name="Veloso J."/>
            <person name="Silva-Moreno E."/>
            <person name="Staats M."/>
            <person name="Valdes J.H."/>
            <person name="Van Kan J.A.L."/>
        </authorList>
    </citation>
    <scope>NUCLEOTIDE SEQUENCE [LARGE SCALE GENOMIC DNA]</scope>
    <source>
        <strain evidence="2 3">MUCL2830</strain>
    </source>
</reference>
<keyword evidence="1" id="KW-0812">Transmembrane</keyword>
<organism evidence="2 3">
    <name type="scientific">Botryotinia calthae</name>
    <dbReference type="NCBI Taxonomy" id="38488"/>
    <lineage>
        <taxon>Eukaryota</taxon>
        <taxon>Fungi</taxon>
        <taxon>Dikarya</taxon>
        <taxon>Ascomycota</taxon>
        <taxon>Pezizomycotina</taxon>
        <taxon>Leotiomycetes</taxon>
        <taxon>Helotiales</taxon>
        <taxon>Sclerotiniaceae</taxon>
        <taxon>Botryotinia</taxon>
    </lineage>
</organism>
<evidence type="ECO:0000256" key="1">
    <source>
        <dbReference type="SAM" id="Phobius"/>
    </source>
</evidence>
<evidence type="ECO:0000313" key="3">
    <source>
        <dbReference type="Proteomes" id="UP000297299"/>
    </source>
</evidence>
<dbReference type="EMBL" id="PHWZ01000087">
    <property type="protein sequence ID" value="TEY71755.1"/>
    <property type="molecule type" value="Genomic_DNA"/>
</dbReference>
<protein>
    <submittedName>
        <fullName evidence="2">Uncharacterized protein</fullName>
    </submittedName>
</protein>
<proteinExistence type="predicted"/>
<keyword evidence="3" id="KW-1185">Reference proteome</keyword>
<sequence length="394" mass="44649">MPLSNIVVDIYETLTRPSNTVFIRSCVSTVVGVCSLQFSTSATVVKIWGLVPLPCTKALNSVVIDATNLGPLDDLEPFLFHVVQIYTTVGHPAHVSDYIIRREGRLGLIKYYLSPLELISIISFCLTIAMIALAAIKKDGVALLALPILSLQSSISRYYNWWQPDIKLEPGEISSLKSEIVIRTRNNAFIVVYCSEGAVKQLYMTPQNDYFSRHRANRETALVLKILALCLLSVSTIFLGNCQWQMQLAIGSSYAFLTLLLISIRAPSSRIRFWLKSTKRWPLGTTFAHKYNPELPELEREVNYMRTLWYAIKETRSIDWARCLESVPPNPMLEAWLAEAMENLDNDNWPALTEDARLVEGRESVYDLPVETTEVDESRREASLEITPIPESKW</sequence>
<dbReference type="Proteomes" id="UP000297299">
    <property type="component" value="Unassembled WGS sequence"/>
</dbReference>
<dbReference type="AlphaFoldDB" id="A0A4Y8D9I6"/>
<gene>
    <name evidence="2" type="ORF">BOTCAL_0087g00220</name>
</gene>
<keyword evidence="1" id="KW-1133">Transmembrane helix</keyword>
<comment type="caution">
    <text evidence="2">The sequence shown here is derived from an EMBL/GenBank/DDBJ whole genome shotgun (WGS) entry which is preliminary data.</text>
</comment>
<feature type="transmembrane region" description="Helical" evidence="1">
    <location>
        <begin position="111"/>
        <end position="135"/>
    </location>
</feature>
<dbReference type="STRING" id="38488.A0A4Y8D9I6"/>
<evidence type="ECO:0000313" key="2">
    <source>
        <dbReference type="EMBL" id="TEY71755.1"/>
    </source>
</evidence>
<accession>A0A4Y8D9I6</accession>
<dbReference type="OrthoDB" id="4770186at2759"/>
<name>A0A4Y8D9I6_9HELO</name>
<feature type="transmembrane region" description="Helical" evidence="1">
    <location>
        <begin position="222"/>
        <end position="240"/>
    </location>
</feature>